<proteinExistence type="predicted"/>
<gene>
    <name evidence="3" type="ORF">UFOPK2399_01529</name>
</gene>
<reference evidence="3" key="1">
    <citation type="submission" date="2020-05" db="EMBL/GenBank/DDBJ databases">
        <authorList>
            <person name="Chiriac C."/>
            <person name="Salcher M."/>
            <person name="Ghai R."/>
            <person name="Kavagutti S V."/>
        </authorList>
    </citation>
    <scope>NUCLEOTIDE SEQUENCE</scope>
</reference>
<organism evidence="3">
    <name type="scientific">freshwater metagenome</name>
    <dbReference type="NCBI Taxonomy" id="449393"/>
    <lineage>
        <taxon>unclassified sequences</taxon>
        <taxon>metagenomes</taxon>
        <taxon>ecological metagenomes</taxon>
    </lineage>
</organism>
<feature type="domain" description="Cupin type-2" evidence="2">
    <location>
        <begin position="58"/>
        <end position="125"/>
    </location>
</feature>
<dbReference type="Pfam" id="PF07883">
    <property type="entry name" value="Cupin_2"/>
    <property type="match status" value="1"/>
</dbReference>
<sequence length="194" mass="21591">MTDETTEPMEEFADDETEDGGLEAYGLEVWNDYDPSMRWSVVFPLSEEQGTEAGTIAYYEFEPGRHSGLHSDNAEELVYVLEGEGEVFVSGIQVPLEIGRFTFFKRGVQHDIYAYGKTPLRLMSFFPTNVVESTFAMNVFPMGGNLVTSKAPPRSEAPVITELNPDDLPDDILKFFSEGEAVILNPENAADADE</sequence>
<dbReference type="InterPro" id="IPR014710">
    <property type="entry name" value="RmlC-like_jellyroll"/>
</dbReference>
<name>A0A6J6Q3N5_9ZZZZ</name>
<dbReference type="InterPro" id="IPR051610">
    <property type="entry name" value="GPI/OXD"/>
</dbReference>
<dbReference type="SUPFAM" id="SSF51182">
    <property type="entry name" value="RmlC-like cupins"/>
    <property type="match status" value="1"/>
</dbReference>
<dbReference type="AlphaFoldDB" id="A0A6J6Q3N5"/>
<dbReference type="GO" id="GO:0046872">
    <property type="term" value="F:metal ion binding"/>
    <property type="evidence" value="ECO:0007669"/>
    <property type="project" value="UniProtKB-KW"/>
</dbReference>
<dbReference type="PANTHER" id="PTHR35848">
    <property type="entry name" value="OXALATE-BINDING PROTEIN"/>
    <property type="match status" value="1"/>
</dbReference>
<protein>
    <submittedName>
        <fullName evidence="3">Unannotated protein</fullName>
    </submittedName>
</protein>
<evidence type="ECO:0000259" key="2">
    <source>
        <dbReference type="Pfam" id="PF07883"/>
    </source>
</evidence>
<accession>A0A6J6Q3N5</accession>
<evidence type="ECO:0000256" key="1">
    <source>
        <dbReference type="ARBA" id="ARBA00022723"/>
    </source>
</evidence>
<dbReference type="Gene3D" id="2.60.120.10">
    <property type="entry name" value="Jelly Rolls"/>
    <property type="match status" value="1"/>
</dbReference>
<dbReference type="PANTHER" id="PTHR35848:SF6">
    <property type="entry name" value="CUPIN TYPE-2 DOMAIN-CONTAINING PROTEIN"/>
    <property type="match status" value="1"/>
</dbReference>
<dbReference type="EMBL" id="CAEZXP010000005">
    <property type="protein sequence ID" value="CAB4703745.1"/>
    <property type="molecule type" value="Genomic_DNA"/>
</dbReference>
<keyword evidence="1" id="KW-0479">Metal-binding</keyword>
<dbReference type="InterPro" id="IPR011051">
    <property type="entry name" value="RmlC_Cupin_sf"/>
</dbReference>
<dbReference type="InterPro" id="IPR013096">
    <property type="entry name" value="Cupin_2"/>
</dbReference>
<evidence type="ECO:0000313" key="3">
    <source>
        <dbReference type="EMBL" id="CAB4703745.1"/>
    </source>
</evidence>